<dbReference type="EnsemblPlants" id="OMERI08G08640.1">
    <property type="protein sequence ID" value="OMERI08G08640.1"/>
    <property type="gene ID" value="OMERI08G08640"/>
</dbReference>
<proteinExistence type="predicted"/>
<feature type="region of interest" description="Disordered" evidence="1">
    <location>
        <begin position="373"/>
        <end position="401"/>
    </location>
</feature>
<dbReference type="STRING" id="40149.A0A0E0EK45"/>
<accession>A0A0E0EK45</accession>
<organism evidence="2">
    <name type="scientific">Oryza meridionalis</name>
    <dbReference type="NCBI Taxonomy" id="40149"/>
    <lineage>
        <taxon>Eukaryota</taxon>
        <taxon>Viridiplantae</taxon>
        <taxon>Streptophyta</taxon>
        <taxon>Embryophyta</taxon>
        <taxon>Tracheophyta</taxon>
        <taxon>Spermatophyta</taxon>
        <taxon>Magnoliopsida</taxon>
        <taxon>Liliopsida</taxon>
        <taxon>Poales</taxon>
        <taxon>Poaceae</taxon>
        <taxon>BOP clade</taxon>
        <taxon>Oryzoideae</taxon>
        <taxon>Oryzeae</taxon>
        <taxon>Oryzinae</taxon>
        <taxon>Oryza</taxon>
    </lineage>
</organism>
<feature type="region of interest" description="Disordered" evidence="1">
    <location>
        <begin position="47"/>
        <end position="75"/>
    </location>
</feature>
<protein>
    <submittedName>
        <fullName evidence="2">Uncharacterized protein</fullName>
    </submittedName>
</protein>
<name>A0A0E0EK45_9ORYZ</name>
<reference evidence="2" key="1">
    <citation type="submission" date="2015-04" db="UniProtKB">
        <authorList>
            <consortium name="EnsemblPlants"/>
        </authorList>
    </citation>
    <scope>IDENTIFICATION</scope>
</reference>
<evidence type="ECO:0000256" key="1">
    <source>
        <dbReference type="SAM" id="MobiDB-lite"/>
    </source>
</evidence>
<evidence type="ECO:0000313" key="3">
    <source>
        <dbReference type="Proteomes" id="UP000008021"/>
    </source>
</evidence>
<dbReference type="Proteomes" id="UP000008021">
    <property type="component" value="Chromosome 8"/>
</dbReference>
<dbReference type="Gramene" id="OMERI08G08640.1">
    <property type="protein sequence ID" value="OMERI08G08640.1"/>
    <property type="gene ID" value="OMERI08G08640"/>
</dbReference>
<feature type="compositionally biased region" description="Low complexity" evidence="1">
    <location>
        <begin position="373"/>
        <end position="389"/>
    </location>
</feature>
<sequence length="556" mass="60234">MSSCSPLRTTGRLHVALWCHQFSKPVHRHSKQLLHLNLILTPLRPRRHGRAPAGSRRWPDAGEASAGASCGGHPVSSLLAASPTLRSRRRRGSQLARGGGLTRTMLRALDGWMDWGRRDAVSVGMDGLGIILDCRLAQVLQPLDPFWRIEMHAESPPRLPLAPPPFPPSAAADGAEVVPSRRRRRALHHWRADVLPIRCRRGLSCEPAAATPLAGLRSRFPYPDAASNRLWLPPPAGAVVVAEGAGNCLQVHRLPALRALDAALAPPLARSLQPQERGNALAKRAEIALALHRLRATVGGGELGSRQMPPSAFSPSTTSTAAARRIASPPLCSDPRVTAISATAHRLDQGVAVVAEGAGRTAATAAASDPRVAAVSAAPRARSRVPSSSPRERAASPPPAGAAYLVRARRRHSARVQLRARRRRRLSLELPCFRARAATERKKSWGLLTPPPPPPRCLALQFPCVLFGRNIEALREDIPWTTPCVCHAVFVEGGIALAILTAIFHGVDPRTSFLIGEGLVFSWWLCGTYTGIFRQELQRKYHLKKELTTCLKRTGN</sequence>
<dbReference type="HOGENOM" id="CLU_537913_0_0_1"/>
<dbReference type="eggNOG" id="ENOG502QS3R">
    <property type="taxonomic scope" value="Eukaryota"/>
</dbReference>
<dbReference type="AlphaFoldDB" id="A0A0E0EK45"/>
<keyword evidence="3" id="KW-1185">Reference proteome</keyword>
<feature type="compositionally biased region" description="Low complexity" evidence="1">
    <location>
        <begin position="61"/>
        <end position="75"/>
    </location>
</feature>
<reference evidence="2" key="2">
    <citation type="submission" date="2018-05" db="EMBL/GenBank/DDBJ databases">
        <title>OmerRS3 (Oryza meridionalis Reference Sequence Version 3).</title>
        <authorList>
            <person name="Zhang J."/>
            <person name="Kudrna D."/>
            <person name="Lee S."/>
            <person name="Talag J."/>
            <person name="Welchert J."/>
            <person name="Wing R.A."/>
        </authorList>
    </citation>
    <scope>NUCLEOTIDE SEQUENCE [LARGE SCALE GENOMIC DNA]</scope>
    <source>
        <strain evidence="2">cv. OR44</strain>
    </source>
</reference>
<evidence type="ECO:0000313" key="2">
    <source>
        <dbReference type="EnsemblPlants" id="OMERI08G08640.1"/>
    </source>
</evidence>